<dbReference type="PANTHER" id="PTHR10009">
    <property type="entry name" value="PROTEIN YELLOW-RELATED"/>
    <property type="match status" value="1"/>
</dbReference>
<accession>A0A9N9QJI4</accession>
<evidence type="ECO:0000256" key="3">
    <source>
        <dbReference type="ARBA" id="ARBA00022525"/>
    </source>
</evidence>
<dbReference type="SUPFAM" id="SSF101898">
    <property type="entry name" value="NHL repeat"/>
    <property type="match status" value="1"/>
</dbReference>
<evidence type="ECO:0000256" key="1">
    <source>
        <dbReference type="ARBA" id="ARBA00004613"/>
    </source>
</evidence>
<comment type="subcellular location">
    <subcellularLocation>
        <location evidence="1">Secreted</location>
    </subcellularLocation>
</comment>
<proteinExistence type="inferred from homology"/>
<keyword evidence="5" id="KW-0325">Glycoprotein</keyword>
<dbReference type="InterPro" id="IPR011042">
    <property type="entry name" value="6-blade_b-propeller_TolB-like"/>
</dbReference>
<keyword evidence="3" id="KW-0964">Secreted</keyword>
<evidence type="ECO:0008006" key="9">
    <source>
        <dbReference type="Google" id="ProtNLM"/>
    </source>
</evidence>
<dbReference type="Gene3D" id="2.120.10.30">
    <property type="entry name" value="TolB, C-terminal domain"/>
    <property type="match status" value="1"/>
</dbReference>
<keyword evidence="6" id="KW-0472">Membrane</keyword>
<evidence type="ECO:0000256" key="6">
    <source>
        <dbReference type="SAM" id="Phobius"/>
    </source>
</evidence>
<dbReference type="PANTHER" id="PTHR10009:SF7">
    <property type="entry name" value="GH10609P-RELATED"/>
    <property type="match status" value="1"/>
</dbReference>
<evidence type="ECO:0000313" key="8">
    <source>
        <dbReference type="Proteomes" id="UP001152799"/>
    </source>
</evidence>
<sequence length="427" mass="50239">MTHDELRERNKLFKEQPNSFILVSALIFISTIIPSLLGNEYDFELLYQWKQIEYKFNSEEERSEAIQNGTFDIGKIMPIDAQYTFNQYTDEERIFITAPRLTTGVPATIGVIIDETRDGNPVIEPYPSWSWHVEPEKCKYHRIISVFRIWWDECDRLWISDIGVIGDDFICPPQLLLFDLKTDELLHKYEIPYDQYNNISWFNAPMAEVESYNNECENAWLYIADPNDSKLLVYSLKQDTSWSIQDKSFEADPEYVNFTIDGDFFSYADGIVSVALSPASDRPEVKKLYYHALSNNKESWVYVKHLKNRENFEVPYGAAELFHTYKGTRDQQSVTEAVDQDGYLYFSLLIDVLLVKWDTNTPYRQENWEIINDDYERMQFPSGLKVLPYRGNKNHEVLWVFSVAYQRYEAGTLFGNRTNFRLFAVDL</sequence>
<dbReference type="PRINTS" id="PR01366">
    <property type="entry name" value="ROYALJELLY"/>
</dbReference>
<reference evidence="7" key="1">
    <citation type="submission" date="2022-01" db="EMBL/GenBank/DDBJ databases">
        <authorList>
            <person name="King R."/>
        </authorList>
    </citation>
    <scope>NUCLEOTIDE SEQUENCE</scope>
</reference>
<dbReference type="Pfam" id="PF03022">
    <property type="entry name" value="MRJP"/>
    <property type="match status" value="1"/>
</dbReference>
<protein>
    <recommendedName>
        <fullName evidence="9">Bee-milk protein</fullName>
    </recommendedName>
</protein>
<evidence type="ECO:0000256" key="2">
    <source>
        <dbReference type="ARBA" id="ARBA00009127"/>
    </source>
</evidence>
<dbReference type="EMBL" id="OU892280">
    <property type="protein sequence ID" value="CAG9767845.1"/>
    <property type="molecule type" value="Genomic_DNA"/>
</dbReference>
<evidence type="ECO:0000313" key="7">
    <source>
        <dbReference type="EMBL" id="CAG9767845.1"/>
    </source>
</evidence>
<dbReference type="InterPro" id="IPR017996">
    <property type="entry name" value="MRJP/yellow-related"/>
</dbReference>
<dbReference type="AlphaFoldDB" id="A0A9N9QJI4"/>
<feature type="transmembrane region" description="Helical" evidence="6">
    <location>
        <begin position="20"/>
        <end position="37"/>
    </location>
</feature>
<keyword evidence="4" id="KW-0732">Signal</keyword>
<name>A0A9N9QJI4_9CUCU</name>
<keyword evidence="6" id="KW-0812">Transmembrane</keyword>
<comment type="similarity">
    <text evidence="2">Belongs to the major royal jelly protein family.</text>
</comment>
<keyword evidence="6" id="KW-1133">Transmembrane helix</keyword>
<organism evidence="7 8">
    <name type="scientific">Ceutorhynchus assimilis</name>
    <name type="common">cabbage seed weevil</name>
    <dbReference type="NCBI Taxonomy" id="467358"/>
    <lineage>
        <taxon>Eukaryota</taxon>
        <taxon>Metazoa</taxon>
        <taxon>Ecdysozoa</taxon>
        <taxon>Arthropoda</taxon>
        <taxon>Hexapoda</taxon>
        <taxon>Insecta</taxon>
        <taxon>Pterygota</taxon>
        <taxon>Neoptera</taxon>
        <taxon>Endopterygota</taxon>
        <taxon>Coleoptera</taxon>
        <taxon>Polyphaga</taxon>
        <taxon>Cucujiformia</taxon>
        <taxon>Curculionidae</taxon>
        <taxon>Ceutorhynchinae</taxon>
        <taxon>Ceutorhynchus</taxon>
    </lineage>
</organism>
<evidence type="ECO:0000256" key="4">
    <source>
        <dbReference type="ARBA" id="ARBA00022729"/>
    </source>
</evidence>
<keyword evidence="8" id="KW-1185">Reference proteome</keyword>
<gene>
    <name evidence="7" type="ORF">CEUTPL_LOCUS8399</name>
</gene>
<evidence type="ECO:0000256" key="5">
    <source>
        <dbReference type="ARBA" id="ARBA00023180"/>
    </source>
</evidence>
<dbReference type="OrthoDB" id="8184345at2759"/>
<dbReference type="Proteomes" id="UP001152799">
    <property type="component" value="Chromosome 4"/>
</dbReference>
<dbReference type="GO" id="GO:0005576">
    <property type="term" value="C:extracellular region"/>
    <property type="evidence" value="ECO:0007669"/>
    <property type="project" value="UniProtKB-SubCell"/>
</dbReference>